<reference evidence="2 3" key="1">
    <citation type="submission" date="2018-09" db="EMBL/GenBank/DDBJ databases">
        <title>Whole genome based analysis of evolution and adaptive divergence in Indian and Brazilian strains of Azospirillum brasilense.</title>
        <authorList>
            <person name="Singh C."/>
            <person name="Tripathi A.K."/>
        </authorList>
    </citation>
    <scope>NUCLEOTIDE SEQUENCE [LARGE SCALE GENOMIC DNA]</scope>
    <source>
        <strain evidence="2 3">MTCC4038</strain>
    </source>
</reference>
<feature type="compositionally biased region" description="Basic and acidic residues" evidence="1">
    <location>
        <begin position="36"/>
        <end position="48"/>
    </location>
</feature>
<dbReference type="AlphaFoldDB" id="A0A4D8QT59"/>
<proteinExistence type="predicted"/>
<sequence length="59" mass="6026">MAVGPHPGRGHQAGRLSARARGGGVEPNSPLPSGERVARRAGEGDMHLPDVPPRATPSP</sequence>
<accession>A0A4D8QT59</accession>
<organism evidence="2 3">
    <name type="scientific">Azospirillum brasilense</name>
    <dbReference type="NCBI Taxonomy" id="192"/>
    <lineage>
        <taxon>Bacteria</taxon>
        <taxon>Pseudomonadati</taxon>
        <taxon>Pseudomonadota</taxon>
        <taxon>Alphaproteobacteria</taxon>
        <taxon>Rhodospirillales</taxon>
        <taxon>Azospirillaceae</taxon>
        <taxon>Azospirillum</taxon>
    </lineage>
</organism>
<gene>
    <name evidence="2" type="ORF">D3868_05105</name>
</gene>
<evidence type="ECO:0000313" key="3">
    <source>
        <dbReference type="Proteomes" id="UP000298774"/>
    </source>
</evidence>
<dbReference type="Proteomes" id="UP000298774">
    <property type="component" value="Chromosome"/>
</dbReference>
<feature type="compositionally biased region" description="Pro residues" evidence="1">
    <location>
        <begin position="50"/>
        <end position="59"/>
    </location>
</feature>
<dbReference type="EMBL" id="CP032339">
    <property type="protein sequence ID" value="QCO08472.1"/>
    <property type="molecule type" value="Genomic_DNA"/>
</dbReference>
<evidence type="ECO:0000313" key="2">
    <source>
        <dbReference type="EMBL" id="QCO08472.1"/>
    </source>
</evidence>
<feature type="region of interest" description="Disordered" evidence="1">
    <location>
        <begin position="1"/>
        <end position="59"/>
    </location>
</feature>
<name>A0A4D8QT59_AZOBR</name>
<evidence type="ECO:0000256" key="1">
    <source>
        <dbReference type="SAM" id="MobiDB-lite"/>
    </source>
</evidence>
<protein>
    <submittedName>
        <fullName evidence="2">Uncharacterized protein</fullName>
    </submittedName>
</protein>